<dbReference type="InterPro" id="IPR052895">
    <property type="entry name" value="HetReg/Transcr_Mod"/>
</dbReference>
<feature type="domain" description="Heterokaryon incompatibility" evidence="1">
    <location>
        <begin position="70"/>
        <end position="237"/>
    </location>
</feature>
<dbReference type="PANTHER" id="PTHR24148">
    <property type="entry name" value="ANKYRIN REPEAT DOMAIN-CONTAINING PROTEIN 39 HOMOLOG-RELATED"/>
    <property type="match status" value="1"/>
</dbReference>
<dbReference type="RefSeq" id="XP_030977079.1">
    <property type="nucleotide sequence ID" value="XM_031132110.1"/>
</dbReference>
<sequence>MSDDDKNQSLLQLSRRHGASIVTQLVHIGSRCNQQKHLKARSFIRSLQCLKPINSELCRRSIDAFSERRYVALSYTWAPSKYENPSRPEVGWYPVETWDKKGIERSSVRKCVLNRALRYMRHFDVEFLWIDAHCIRQDTCSVDDCVRHYSCVEKRDSLKAMDLVYHLSEHPVALLGRPLRSGFELHLLARVLEGDFLAGDSEPRLSTNDIVLARKALSLLGEITQDSWWWRAWTFQENYRGAKRMRLLICHDRSLELEKRRHPVFGEIPGELCISSVNFSKQATRLCLALRAVTWLAPLDIEHIDRVIRAAGRYSLTVRSSDSMTPTIFADVEARGLSKPWDRLEIVANCCRYPIRLDGGVLSRQNCSPSLSVLAMSLLNGEILKNDNHVVPSAAGLTASEFLNSMMFREFKAPGEDTRPLTFNNWCRLINVRLTTDGIATSGHIWRLGRIIDTAEFPRVLPWIDEPEGRLTLLQRKSLLRLVCHLHRLRHHRLANRINNYLAVDSRAGESFTGFTDLFLYRMATELAKAILARRKLRLGSIWDQGRSAPYRGIFVWLEKETNEPCPLPLAFVFTSVSASLIVISLFSSV</sequence>
<dbReference type="AlphaFoldDB" id="A0A6P8AQA5"/>
<gene>
    <name evidence="3" type="ORF">PgNI_12155</name>
</gene>
<accession>A0A6P8AQA5</accession>
<organism evidence="2 3">
    <name type="scientific">Pyricularia grisea</name>
    <name type="common">Crabgrass-specific blast fungus</name>
    <name type="synonym">Magnaporthe grisea</name>
    <dbReference type="NCBI Taxonomy" id="148305"/>
    <lineage>
        <taxon>Eukaryota</taxon>
        <taxon>Fungi</taxon>
        <taxon>Dikarya</taxon>
        <taxon>Ascomycota</taxon>
        <taxon>Pezizomycotina</taxon>
        <taxon>Sordariomycetes</taxon>
        <taxon>Sordariomycetidae</taxon>
        <taxon>Magnaporthales</taxon>
        <taxon>Pyriculariaceae</taxon>
        <taxon>Pyricularia</taxon>
    </lineage>
</organism>
<dbReference type="PANTHER" id="PTHR24148:SF64">
    <property type="entry name" value="HETEROKARYON INCOMPATIBILITY DOMAIN-CONTAINING PROTEIN"/>
    <property type="match status" value="1"/>
</dbReference>
<dbReference type="GeneID" id="41967015"/>
<dbReference type="Proteomes" id="UP000515153">
    <property type="component" value="Unplaced"/>
</dbReference>
<evidence type="ECO:0000313" key="2">
    <source>
        <dbReference type="Proteomes" id="UP000515153"/>
    </source>
</evidence>
<dbReference type="InterPro" id="IPR010730">
    <property type="entry name" value="HET"/>
</dbReference>
<dbReference type="KEGG" id="pgri:PgNI_12155"/>
<dbReference type="Pfam" id="PF06985">
    <property type="entry name" value="HET"/>
    <property type="match status" value="1"/>
</dbReference>
<keyword evidence="2" id="KW-1185">Reference proteome</keyword>
<reference evidence="3" key="3">
    <citation type="submission" date="2025-08" db="UniProtKB">
        <authorList>
            <consortium name="RefSeq"/>
        </authorList>
    </citation>
    <scope>IDENTIFICATION</scope>
    <source>
        <strain evidence="3">NI907</strain>
    </source>
</reference>
<name>A0A6P8AQA5_PYRGI</name>
<evidence type="ECO:0000259" key="1">
    <source>
        <dbReference type="Pfam" id="PF06985"/>
    </source>
</evidence>
<protein>
    <recommendedName>
        <fullName evidence="1">Heterokaryon incompatibility domain-containing protein</fullName>
    </recommendedName>
</protein>
<reference evidence="3" key="2">
    <citation type="submission" date="2019-10" db="EMBL/GenBank/DDBJ databases">
        <authorList>
            <consortium name="NCBI Genome Project"/>
        </authorList>
    </citation>
    <scope>NUCLEOTIDE SEQUENCE</scope>
    <source>
        <strain evidence="3">NI907</strain>
    </source>
</reference>
<evidence type="ECO:0000313" key="3">
    <source>
        <dbReference type="RefSeq" id="XP_030977079.1"/>
    </source>
</evidence>
<proteinExistence type="predicted"/>
<reference evidence="3" key="1">
    <citation type="journal article" date="2019" name="Mol. Biol. Evol.">
        <title>Blast fungal genomes show frequent chromosomal changes, gene gains and losses, and effector gene turnover.</title>
        <authorList>
            <person name="Gomez Luciano L.B."/>
            <person name="Jason Tsai I."/>
            <person name="Chuma I."/>
            <person name="Tosa Y."/>
            <person name="Chen Y.H."/>
            <person name="Li J.Y."/>
            <person name="Li M.Y."/>
            <person name="Jade Lu M.Y."/>
            <person name="Nakayashiki H."/>
            <person name="Li W.H."/>
        </authorList>
    </citation>
    <scope>NUCLEOTIDE SEQUENCE</scope>
    <source>
        <strain evidence="3">NI907</strain>
    </source>
</reference>